<proteinExistence type="predicted"/>
<evidence type="ECO:0000313" key="1">
    <source>
        <dbReference type="EMBL" id="QEV37233.1"/>
    </source>
</evidence>
<protein>
    <submittedName>
        <fullName evidence="1">Uncharacterized protein</fullName>
    </submittedName>
</protein>
<dbReference type="EMBL" id="CP023747">
    <property type="protein sequence ID" value="QEV37233.1"/>
    <property type="molecule type" value="Genomic_DNA"/>
</dbReference>
<dbReference type="RefSeq" id="WP_150478097.1">
    <property type="nucleotide sequence ID" value="NZ_CP023747.1"/>
</dbReference>
<organism evidence="1 2">
    <name type="scientific">Streptomyces nodosus</name>
    <dbReference type="NCBI Taxonomy" id="40318"/>
    <lineage>
        <taxon>Bacteria</taxon>
        <taxon>Bacillati</taxon>
        <taxon>Actinomycetota</taxon>
        <taxon>Actinomycetes</taxon>
        <taxon>Kitasatosporales</taxon>
        <taxon>Streptomycetaceae</taxon>
        <taxon>Streptomyces</taxon>
    </lineage>
</organism>
<sequence>MNSGWDALRDTHPHLRDDCKQRAVTAEHQAEQALPVRQKQDQAVPAQKTDGTWLWRFRT</sequence>
<accession>A0A5P2W083</accession>
<dbReference type="KEGG" id="snq:CP978_00245"/>
<reference evidence="1 2" key="1">
    <citation type="submission" date="2017-09" db="EMBL/GenBank/DDBJ databases">
        <title>Streptomyces genome completion.</title>
        <authorList>
            <person name="Lee N."/>
            <person name="Cho B.-K."/>
        </authorList>
    </citation>
    <scope>NUCLEOTIDE SEQUENCE [LARGE SCALE GENOMIC DNA]</scope>
    <source>
        <strain evidence="1 2">ATCC 14899</strain>
    </source>
</reference>
<dbReference type="AlphaFoldDB" id="A0A5P2W083"/>
<gene>
    <name evidence="1" type="ORF">CP978_00245</name>
</gene>
<dbReference type="Proteomes" id="UP000325763">
    <property type="component" value="Chromosome"/>
</dbReference>
<evidence type="ECO:0000313" key="2">
    <source>
        <dbReference type="Proteomes" id="UP000325763"/>
    </source>
</evidence>
<name>A0A5P2W083_9ACTN</name>